<protein>
    <submittedName>
        <fullName evidence="2">Uncharacterized protein</fullName>
    </submittedName>
</protein>
<sequence>MKELENVRNYHQKQQGGQFLLTAATGAENTPCCASTMMRGRICVSRNNCTNNTAAESTSRAAVPSSANTGQWCCPFPVLVSGQEQKNIELSSKNEAYTRSIKVPDNIDLHSNVASSNDMIGNCTLREKKSKIMTRNDANVDTDVIDGYFYERSSILDQNLRRMSRDGCLREQNFDDFSRNKNYRGNE</sequence>
<accession>A0A915J6N5</accession>
<organism evidence="1 2">
    <name type="scientific">Romanomermis culicivorax</name>
    <name type="common">Nematode worm</name>
    <dbReference type="NCBI Taxonomy" id="13658"/>
    <lineage>
        <taxon>Eukaryota</taxon>
        <taxon>Metazoa</taxon>
        <taxon>Ecdysozoa</taxon>
        <taxon>Nematoda</taxon>
        <taxon>Enoplea</taxon>
        <taxon>Dorylaimia</taxon>
        <taxon>Mermithida</taxon>
        <taxon>Mermithoidea</taxon>
        <taxon>Mermithidae</taxon>
        <taxon>Romanomermis</taxon>
    </lineage>
</organism>
<proteinExistence type="predicted"/>
<keyword evidence="1" id="KW-1185">Reference proteome</keyword>
<evidence type="ECO:0000313" key="1">
    <source>
        <dbReference type="Proteomes" id="UP000887565"/>
    </source>
</evidence>
<dbReference type="WBParaSite" id="nRc.2.0.1.t21429-RA">
    <property type="protein sequence ID" value="nRc.2.0.1.t21429-RA"/>
    <property type="gene ID" value="nRc.2.0.1.g21429"/>
</dbReference>
<evidence type="ECO:0000313" key="2">
    <source>
        <dbReference type="WBParaSite" id="nRc.2.0.1.t21429-RA"/>
    </source>
</evidence>
<name>A0A915J6N5_ROMCU</name>
<dbReference type="AlphaFoldDB" id="A0A915J6N5"/>
<reference evidence="2" key="1">
    <citation type="submission" date="2022-11" db="UniProtKB">
        <authorList>
            <consortium name="WormBaseParasite"/>
        </authorList>
    </citation>
    <scope>IDENTIFICATION</scope>
</reference>
<dbReference type="Proteomes" id="UP000887565">
    <property type="component" value="Unplaced"/>
</dbReference>